<dbReference type="EMBL" id="JAJEQM010000018">
    <property type="protein sequence ID" value="MCC2211481.1"/>
    <property type="molecule type" value="Genomic_DNA"/>
</dbReference>
<keyword evidence="3" id="KW-1185">Reference proteome</keyword>
<dbReference type="Pfam" id="PF12666">
    <property type="entry name" value="PrgI"/>
    <property type="match status" value="1"/>
</dbReference>
<evidence type="ECO:0000313" key="3">
    <source>
        <dbReference type="Proteomes" id="UP001198242"/>
    </source>
</evidence>
<dbReference type="AlphaFoldDB" id="A0AAE3E0W6"/>
<comment type="caution">
    <text evidence="2">The sequence shown here is derived from an EMBL/GenBank/DDBJ whole genome shotgun (WGS) entry which is preliminary data.</text>
</comment>
<keyword evidence="1" id="KW-0472">Membrane</keyword>
<keyword evidence="1" id="KW-0812">Transmembrane</keyword>
<gene>
    <name evidence="2" type="ORF">LKE05_11860</name>
</gene>
<keyword evidence="1" id="KW-1133">Transmembrane helix</keyword>
<sequence>MPYVPVPKDLTTVKTKVAFNLTKRQLICFGLAAAVAVPTYFLTRGALGTTGAVMTLVIAALPFFFLAMYEKDGQPAEKILRNYIRSRFLTPRVRPYKTNNMYSAIMNQIKLDKEVKIIAEAEYKHKTKTKEKAHNISE</sequence>
<protein>
    <submittedName>
        <fullName evidence="2">PrgI family protein</fullName>
    </submittedName>
</protein>
<evidence type="ECO:0000313" key="2">
    <source>
        <dbReference type="EMBL" id="MCC2211481.1"/>
    </source>
</evidence>
<organism evidence="2 3">
    <name type="scientific">Hominilimicola fabiformis</name>
    <dbReference type="NCBI Taxonomy" id="2885356"/>
    <lineage>
        <taxon>Bacteria</taxon>
        <taxon>Bacillati</taxon>
        <taxon>Bacillota</taxon>
        <taxon>Clostridia</taxon>
        <taxon>Eubacteriales</taxon>
        <taxon>Oscillospiraceae</taxon>
        <taxon>Hominilimicola</taxon>
    </lineage>
</organism>
<dbReference type="Proteomes" id="UP001198242">
    <property type="component" value="Unassembled WGS sequence"/>
</dbReference>
<evidence type="ECO:0000256" key="1">
    <source>
        <dbReference type="SAM" id="Phobius"/>
    </source>
</evidence>
<name>A0AAE3E0W6_9FIRM</name>
<dbReference type="InterPro" id="IPR024414">
    <property type="entry name" value="Uncharacterised_PrgI"/>
</dbReference>
<accession>A0AAE3E0W6</accession>
<feature type="transmembrane region" description="Helical" evidence="1">
    <location>
        <begin position="26"/>
        <end position="43"/>
    </location>
</feature>
<reference evidence="2 3" key="1">
    <citation type="submission" date="2021-10" db="EMBL/GenBank/DDBJ databases">
        <title>Anaerobic single-cell dispensing facilitates the cultivation of human gut bacteria.</title>
        <authorList>
            <person name="Afrizal A."/>
        </authorList>
    </citation>
    <scope>NUCLEOTIDE SEQUENCE [LARGE SCALE GENOMIC DNA]</scope>
    <source>
        <strain evidence="2 3">CLA-AA-H232</strain>
    </source>
</reference>
<feature type="transmembrane region" description="Helical" evidence="1">
    <location>
        <begin position="49"/>
        <end position="69"/>
    </location>
</feature>
<proteinExistence type="predicted"/>